<feature type="compositionally biased region" description="Polar residues" evidence="1">
    <location>
        <begin position="1200"/>
        <end position="1234"/>
    </location>
</feature>
<feature type="compositionally biased region" description="Basic and acidic residues" evidence="1">
    <location>
        <begin position="730"/>
        <end position="744"/>
    </location>
</feature>
<keyword evidence="4" id="KW-1185">Reference proteome</keyword>
<feature type="compositionally biased region" description="Polar residues" evidence="1">
    <location>
        <begin position="401"/>
        <end position="418"/>
    </location>
</feature>
<feature type="compositionally biased region" description="Pro residues" evidence="1">
    <location>
        <begin position="1260"/>
        <end position="1272"/>
    </location>
</feature>
<dbReference type="InterPro" id="IPR011022">
    <property type="entry name" value="Arrestin_C-like"/>
</dbReference>
<feature type="compositionally biased region" description="Basic and acidic residues" evidence="1">
    <location>
        <begin position="526"/>
        <end position="549"/>
    </location>
</feature>
<evidence type="ECO:0000313" key="3">
    <source>
        <dbReference type="EMBL" id="ELU44169.1"/>
    </source>
</evidence>
<proteinExistence type="predicted"/>
<feature type="compositionally biased region" description="Low complexity" evidence="1">
    <location>
        <begin position="702"/>
        <end position="728"/>
    </location>
</feature>
<dbReference type="InterPro" id="IPR014752">
    <property type="entry name" value="Arrestin-like_C"/>
</dbReference>
<protein>
    <recommendedName>
        <fullName evidence="2">Arrestin C-terminal-like domain-containing protein</fullName>
    </recommendedName>
</protein>
<feature type="compositionally biased region" description="Basic and acidic residues" evidence="1">
    <location>
        <begin position="1163"/>
        <end position="1173"/>
    </location>
</feature>
<feature type="compositionally biased region" description="Basic and acidic residues" evidence="1">
    <location>
        <begin position="1049"/>
        <end position="1060"/>
    </location>
</feature>
<feature type="compositionally biased region" description="Polar residues" evidence="1">
    <location>
        <begin position="755"/>
        <end position="764"/>
    </location>
</feature>
<feature type="region of interest" description="Disordered" evidence="1">
    <location>
        <begin position="794"/>
        <end position="815"/>
    </location>
</feature>
<dbReference type="OrthoDB" id="4001642at2759"/>
<dbReference type="EMBL" id="AFRT01000388">
    <property type="protein sequence ID" value="ELU44169.1"/>
    <property type="molecule type" value="Genomic_DNA"/>
</dbReference>
<feature type="compositionally biased region" description="Polar residues" evidence="1">
    <location>
        <begin position="462"/>
        <end position="471"/>
    </location>
</feature>
<dbReference type="GO" id="GO:0000935">
    <property type="term" value="C:division septum"/>
    <property type="evidence" value="ECO:0007669"/>
    <property type="project" value="TreeGrafter"/>
</dbReference>
<reference evidence="3 4" key="1">
    <citation type="journal article" date="2013" name="Nat. Commun.">
        <title>The evolution and pathogenic mechanisms of the rice sheath blight pathogen.</title>
        <authorList>
            <person name="Zheng A."/>
            <person name="Lin R."/>
            <person name="Xu L."/>
            <person name="Qin P."/>
            <person name="Tang C."/>
            <person name="Ai P."/>
            <person name="Zhang D."/>
            <person name="Liu Y."/>
            <person name="Sun Z."/>
            <person name="Feng H."/>
            <person name="Wang Y."/>
            <person name="Chen Y."/>
            <person name="Liang X."/>
            <person name="Fu R."/>
            <person name="Li Q."/>
            <person name="Zhang J."/>
            <person name="Yu X."/>
            <person name="Xie Z."/>
            <person name="Ding L."/>
            <person name="Guan P."/>
            <person name="Tang J."/>
            <person name="Liang Y."/>
            <person name="Wang S."/>
            <person name="Deng Q."/>
            <person name="Li S."/>
            <person name="Zhu J."/>
            <person name="Wang L."/>
            <person name="Liu H."/>
            <person name="Li P."/>
        </authorList>
    </citation>
    <scope>NUCLEOTIDE SEQUENCE [LARGE SCALE GENOMIC DNA]</scope>
    <source>
        <strain evidence="4">AG-1 IA</strain>
    </source>
</reference>
<dbReference type="PANTHER" id="PTHR36419">
    <property type="entry name" value="ARRESTIN FAMILY PROTEIN 1"/>
    <property type="match status" value="1"/>
</dbReference>
<comment type="caution">
    <text evidence="3">The sequence shown here is derived from an EMBL/GenBank/DDBJ whole genome shotgun (WGS) entry which is preliminary data.</text>
</comment>
<dbReference type="PANTHER" id="PTHR36419:SF1">
    <property type="entry name" value="RHO1 GEF LOCALIZING PROTEIN 1"/>
    <property type="match status" value="1"/>
</dbReference>
<evidence type="ECO:0000259" key="2">
    <source>
        <dbReference type="Pfam" id="PF02752"/>
    </source>
</evidence>
<feature type="compositionally biased region" description="Polar residues" evidence="1">
    <location>
        <begin position="431"/>
        <end position="444"/>
    </location>
</feature>
<feature type="compositionally biased region" description="Low complexity" evidence="1">
    <location>
        <begin position="863"/>
        <end position="910"/>
    </location>
</feature>
<dbReference type="SUPFAM" id="SSF81296">
    <property type="entry name" value="E set domains"/>
    <property type="match status" value="1"/>
</dbReference>
<feature type="compositionally biased region" description="Basic and acidic residues" evidence="1">
    <location>
        <begin position="645"/>
        <end position="656"/>
    </location>
</feature>
<feature type="compositionally biased region" description="Basic and acidic residues" evidence="1">
    <location>
        <begin position="675"/>
        <end position="685"/>
    </location>
</feature>
<feature type="compositionally biased region" description="Polar residues" evidence="1">
    <location>
        <begin position="507"/>
        <end position="519"/>
    </location>
</feature>
<evidence type="ECO:0000256" key="1">
    <source>
        <dbReference type="SAM" id="MobiDB-lite"/>
    </source>
</evidence>
<feature type="compositionally biased region" description="Polar residues" evidence="1">
    <location>
        <begin position="832"/>
        <end position="850"/>
    </location>
</feature>
<dbReference type="InterPro" id="IPR014756">
    <property type="entry name" value="Ig_E-set"/>
</dbReference>
<dbReference type="Proteomes" id="UP000011668">
    <property type="component" value="Unassembled WGS sequence"/>
</dbReference>
<accession>L8X6A0</accession>
<feature type="compositionally biased region" description="Basic and acidic residues" evidence="1">
    <location>
        <begin position="421"/>
        <end position="430"/>
    </location>
</feature>
<dbReference type="OMA" id="WSARDDE"/>
<dbReference type="InterPro" id="IPR053060">
    <property type="entry name" value="Cytokinesis_Signaling_Reg"/>
</dbReference>
<dbReference type="HOGENOM" id="CLU_006109_0_0_1"/>
<feature type="compositionally biased region" description="Pro residues" evidence="1">
    <location>
        <begin position="1133"/>
        <end position="1147"/>
    </location>
</feature>
<evidence type="ECO:0000313" key="4">
    <source>
        <dbReference type="Proteomes" id="UP000011668"/>
    </source>
</evidence>
<feature type="compositionally biased region" description="Low complexity" evidence="1">
    <location>
        <begin position="621"/>
        <end position="640"/>
    </location>
</feature>
<feature type="region of interest" description="Disordered" evidence="1">
    <location>
        <begin position="252"/>
        <end position="279"/>
    </location>
</feature>
<feature type="region of interest" description="Disordered" evidence="1">
    <location>
        <begin position="830"/>
        <end position="1273"/>
    </location>
</feature>
<organism evidence="3 4">
    <name type="scientific">Thanatephorus cucumeris (strain AG1-IA)</name>
    <name type="common">Rice sheath blight fungus</name>
    <name type="synonym">Rhizoctonia solani</name>
    <dbReference type="NCBI Taxonomy" id="983506"/>
    <lineage>
        <taxon>Eukaryota</taxon>
        <taxon>Fungi</taxon>
        <taxon>Dikarya</taxon>
        <taxon>Basidiomycota</taxon>
        <taxon>Agaricomycotina</taxon>
        <taxon>Agaricomycetes</taxon>
        <taxon>Cantharellales</taxon>
        <taxon>Ceratobasidiaceae</taxon>
        <taxon>Rhizoctonia</taxon>
        <taxon>Rhizoctonia solani AG-1</taxon>
    </lineage>
</organism>
<dbReference type="Pfam" id="PF02752">
    <property type="entry name" value="Arrestin_C"/>
    <property type="match status" value="1"/>
</dbReference>
<gene>
    <name evidence="3" type="ORF">AG1IA_01804</name>
</gene>
<feature type="compositionally biased region" description="Gly residues" evidence="1">
    <location>
        <begin position="959"/>
        <end position="971"/>
    </location>
</feature>
<feature type="region of interest" description="Disordered" evidence="1">
    <location>
        <begin position="395"/>
        <end position="779"/>
    </location>
</feature>
<dbReference type="Gene3D" id="2.60.40.640">
    <property type="match status" value="1"/>
</dbReference>
<feature type="compositionally biased region" description="Low complexity" evidence="1">
    <location>
        <begin position="769"/>
        <end position="779"/>
    </location>
</feature>
<sequence>MAERPIQLNVLSTMSSECCGPRRMSSFCKVWEPKDHTTWSDVLIGYPGIPGHGERKGAIVQGTLEVRGTVKAKWVRVELRKIEILPGGGQNNTFAETIGERPITLWSARDDEFSELSSNDFPFHIAVPETLPPSIALERGSAIKYELIASVQLKGKKSLFKRDPAPISTYSAPIVIEKFELLQAWPIYAQPQTRQSSAYGVTLVATFSRVAFGPGDVVPVEAVLRADVPGDGAILRAYELTVRETLIFRSSPPQVPQHQHPHLHLHSQQPPRRTPAAQTRSNLIADQKVPVPVQIFPGTQHKCDLGCHIPLTQTNVSVRTARHIEVNYIVQVKAVLSTGSMVSVELPITITNWQHQASVDVVRRIGYCPELGGKSPIPGPQAGLFQATNAMGNNIAIPASPNGQNIAHSNGPSSTAGSHSIPERVSRRSTSDNNNARSTYSSPPIGSPGRENIDELGYIPAGSQTHSQTAPNRRPGGGSSSGPSEPEDYFGQTGPLNNNAAPGARPQTGNRRSNQNRLTIVNGDPDDTKVLSAEEEKRRLKEKYEERDRRKSGRPASAGGSGARPGTANSTHANGGGRQNGTSAWPTAEEEKQRLYDNARMVASKTQQSAGHQVDLGHSAGSSSSPQPSQGQSQSQSQGQWPTAEEEKRQLFENARKAAQRTQSTAFDAGVPYAQDEKGAVKKGGDNFAGGWAFMAPKTEGSVSYPQEQPQQQSSSPPAQQSQSQWPSAADEKRMLFDRARAAAERTQAQATTPPEETSSNSISVPYAPSSVEPRVSSPVSMLPSVGGGFAPSNGGFIPQTSPGLPGLTPAGNKSGAELYAAGLAAMGRQSMYPSSTPAPVQATPSTQPLGVSAPLYAGNGSGSSVPYAASSGSAPSYGTGSGSTPPYSGGSTSTPPYGSGSTLSPSPSSKRFPSAAEEKAALAYMAAKQRVEQARANESAAYDDGSNLSAYGNNSSPGGYGGNSSPGAYGGNSSPGPSPTVPGYDSIYGNQTTLPVAYGQPVAPSPTRPLSVRRSPQQLTASPPAFTSDLPPGFAPNPGPAASALSALEEKAMLRRQYEEQDAGMSYLSPTSQPTGPPPPSPPRFSPSPSSGYGLSAHDEKERMRLMYAEQDAAVRTNERQATNDSGQRPALPVPPPAPDGAPPPFAGGFINPATFKPLSAAEEKARLRAQYEAEANGTSMGGSSHEPPPPEYGLPPSRQATITSPPERNATLTPSNYSDGGSSIGATIQRDPSISWGKRRAAQTPAPVEEESRSTFVAPPPPPPLLPKPPASYIQETLEAHRAQKNWDGSRPPSMDYEALASPTALVAPPVPPKPAD</sequence>
<name>L8X6A0_THACA</name>
<feature type="compositionally biased region" description="Pro residues" evidence="1">
    <location>
        <begin position="1076"/>
        <end position="1087"/>
    </location>
</feature>
<feature type="domain" description="Arrestin C-terminal-like" evidence="2">
    <location>
        <begin position="202"/>
        <end position="352"/>
    </location>
</feature>
<dbReference type="GO" id="GO:0000917">
    <property type="term" value="P:division septum assembly"/>
    <property type="evidence" value="ECO:0007669"/>
    <property type="project" value="TreeGrafter"/>
</dbReference>